<feature type="domain" description="SnoaL-like" evidence="3">
    <location>
        <begin position="42"/>
        <end position="138"/>
    </location>
</feature>
<evidence type="ECO:0000313" key="4">
    <source>
        <dbReference type="EMBL" id="MEO3713517.1"/>
    </source>
</evidence>
<dbReference type="InterPro" id="IPR032710">
    <property type="entry name" value="NTF2-like_dom_sf"/>
</dbReference>
<keyword evidence="5" id="KW-1185">Reference proteome</keyword>
<evidence type="ECO:0000313" key="5">
    <source>
        <dbReference type="Proteomes" id="UP001462640"/>
    </source>
</evidence>
<sequence>MRPATAPTLRLGVLIGLMAAIMPAQAAPPASADAEVWRRECAFAATMADRDLQAFASFVSEQALFHSGPTPLKGREAVRGFWQRFYAEAAAPFSWYPDRAELLEPGRLAHTSGPVFGADGALIGRFYSIWRKEADGEWRVLHDHGGPPDAKDRERHARPDPDACR</sequence>
<protein>
    <submittedName>
        <fullName evidence="4">Nuclear transport factor 2 family protein</fullName>
    </submittedName>
</protein>
<feature type="chain" id="PRO_5046907277" evidence="2">
    <location>
        <begin position="27"/>
        <end position="165"/>
    </location>
</feature>
<gene>
    <name evidence="4" type="ORF">ABDJ40_12145</name>
</gene>
<dbReference type="Gene3D" id="3.10.450.50">
    <property type="match status" value="1"/>
</dbReference>
<dbReference type="SUPFAM" id="SSF54427">
    <property type="entry name" value="NTF2-like"/>
    <property type="match status" value="1"/>
</dbReference>
<dbReference type="Proteomes" id="UP001462640">
    <property type="component" value="Unassembled WGS sequence"/>
</dbReference>
<name>A0ABV0GEV1_9BURK</name>
<keyword evidence="2" id="KW-0732">Signal</keyword>
<feature type="signal peptide" evidence="2">
    <location>
        <begin position="1"/>
        <end position="26"/>
    </location>
</feature>
<reference evidence="4 5" key="1">
    <citation type="submission" date="2024-05" db="EMBL/GenBank/DDBJ databases">
        <title>Roseateles sp. 2.12 16S ribosomal RNA gene Genome sequencing and assembly.</title>
        <authorList>
            <person name="Woo H."/>
        </authorList>
    </citation>
    <scope>NUCLEOTIDE SEQUENCE [LARGE SCALE GENOMIC DNA]</scope>
    <source>
        <strain evidence="4 5">2.12</strain>
    </source>
</reference>
<evidence type="ECO:0000256" key="1">
    <source>
        <dbReference type="SAM" id="MobiDB-lite"/>
    </source>
</evidence>
<feature type="region of interest" description="Disordered" evidence="1">
    <location>
        <begin position="141"/>
        <end position="165"/>
    </location>
</feature>
<dbReference type="EMBL" id="JBDPZC010000005">
    <property type="protein sequence ID" value="MEO3713517.1"/>
    <property type="molecule type" value="Genomic_DNA"/>
</dbReference>
<proteinExistence type="predicted"/>
<dbReference type="Pfam" id="PF12680">
    <property type="entry name" value="SnoaL_2"/>
    <property type="match status" value="1"/>
</dbReference>
<dbReference type="InterPro" id="IPR037401">
    <property type="entry name" value="SnoaL-like"/>
</dbReference>
<accession>A0ABV0GEV1</accession>
<comment type="caution">
    <text evidence="4">The sequence shown here is derived from an EMBL/GenBank/DDBJ whole genome shotgun (WGS) entry which is preliminary data.</text>
</comment>
<evidence type="ECO:0000256" key="2">
    <source>
        <dbReference type="SAM" id="SignalP"/>
    </source>
</evidence>
<evidence type="ECO:0000259" key="3">
    <source>
        <dbReference type="Pfam" id="PF12680"/>
    </source>
</evidence>
<dbReference type="RefSeq" id="WP_347610024.1">
    <property type="nucleotide sequence ID" value="NZ_JBDPZC010000005.1"/>
</dbReference>
<organism evidence="4 5">
    <name type="scientific">Roseateles flavus</name>
    <dbReference type="NCBI Taxonomy" id="3149041"/>
    <lineage>
        <taxon>Bacteria</taxon>
        <taxon>Pseudomonadati</taxon>
        <taxon>Pseudomonadota</taxon>
        <taxon>Betaproteobacteria</taxon>
        <taxon>Burkholderiales</taxon>
        <taxon>Sphaerotilaceae</taxon>
        <taxon>Roseateles</taxon>
    </lineage>
</organism>